<keyword evidence="1 2" id="KW-0378">Hydrolase</keyword>
<reference evidence="4 5" key="1">
    <citation type="journal article" date="2011" name="Science">
        <title>The Selaginella genome identifies genetic changes associated with the evolution of vascular plants.</title>
        <authorList>
            <person name="Banks J.A."/>
            <person name="Nishiyama T."/>
            <person name="Hasebe M."/>
            <person name="Bowman J.L."/>
            <person name="Gribskov M."/>
            <person name="dePamphilis C."/>
            <person name="Albert V.A."/>
            <person name="Aono N."/>
            <person name="Aoyama T."/>
            <person name="Ambrose B.A."/>
            <person name="Ashton N.W."/>
            <person name="Axtell M.J."/>
            <person name="Barker E."/>
            <person name="Barker M.S."/>
            <person name="Bennetzen J.L."/>
            <person name="Bonawitz N.D."/>
            <person name="Chapple C."/>
            <person name="Cheng C."/>
            <person name="Correa L.G."/>
            <person name="Dacre M."/>
            <person name="DeBarry J."/>
            <person name="Dreyer I."/>
            <person name="Elias M."/>
            <person name="Engstrom E.M."/>
            <person name="Estelle M."/>
            <person name="Feng L."/>
            <person name="Finet C."/>
            <person name="Floyd S.K."/>
            <person name="Frommer W.B."/>
            <person name="Fujita T."/>
            <person name="Gramzow L."/>
            <person name="Gutensohn M."/>
            <person name="Harholt J."/>
            <person name="Hattori M."/>
            <person name="Heyl A."/>
            <person name="Hirai T."/>
            <person name="Hiwatashi Y."/>
            <person name="Ishikawa M."/>
            <person name="Iwata M."/>
            <person name="Karol K.G."/>
            <person name="Koehler B."/>
            <person name="Kolukisaoglu U."/>
            <person name="Kubo M."/>
            <person name="Kurata T."/>
            <person name="Lalonde S."/>
            <person name="Li K."/>
            <person name="Li Y."/>
            <person name="Litt A."/>
            <person name="Lyons E."/>
            <person name="Manning G."/>
            <person name="Maruyama T."/>
            <person name="Michael T.P."/>
            <person name="Mikami K."/>
            <person name="Miyazaki S."/>
            <person name="Morinaga S."/>
            <person name="Murata T."/>
            <person name="Mueller-Roeber B."/>
            <person name="Nelson D.R."/>
            <person name="Obara M."/>
            <person name="Oguri Y."/>
            <person name="Olmstead R.G."/>
            <person name="Onodera N."/>
            <person name="Petersen B.L."/>
            <person name="Pils B."/>
            <person name="Prigge M."/>
            <person name="Rensing S.A."/>
            <person name="Riano-Pachon D.M."/>
            <person name="Roberts A.W."/>
            <person name="Sato Y."/>
            <person name="Scheller H.V."/>
            <person name="Schulz B."/>
            <person name="Schulz C."/>
            <person name="Shakirov E.V."/>
            <person name="Shibagaki N."/>
            <person name="Shinohara N."/>
            <person name="Shippen D.E."/>
            <person name="Soerensen I."/>
            <person name="Sotooka R."/>
            <person name="Sugimoto N."/>
            <person name="Sugita M."/>
            <person name="Sumikawa N."/>
            <person name="Tanurdzic M."/>
            <person name="Theissen G."/>
            <person name="Ulvskov P."/>
            <person name="Wakazuki S."/>
            <person name="Weng J.K."/>
            <person name="Willats W.W."/>
            <person name="Wipf D."/>
            <person name="Wolf P.G."/>
            <person name="Yang L."/>
            <person name="Zimmer A.D."/>
            <person name="Zhu Q."/>
            <person name="Mitros T."/>
            <person name="Hellsten U."/>
            <person name="Loque D."/>
            <person name="Otillar R."/>
            <person name="Salamov A."/>
            <person name="Schmutz J."/>
            <person name="Shapiro H."/>
            <person name="Lindquist E."/>
            <person name="Lucas S."/>
            <person name="Rokhsar D."/>
            <person name="Grigoriev I.V."/>
        </authorList>
    </citation>
    <scope>NUCLEOTIDE SEQUENCE [LARGE SCALE GENOMIC DNA]</scope>
</reference>
<comment type="similarity">
    <text evidence="2">Belongs to the enoyl-CoA hydratase/isomerase family.</text>
</comment>
<dbReference type="PANTHER" id="PTHR43176">
    <property type="entry name" value="3-HYDROXYISOBUTYRYL-COA HYDROLASE-RELATED"/>
    <property type="match status" value="1"/>
</dbReference>
<dbReference type="InParanoid" id="D8RN96"/>
<sequence length="370" mass="41998">MGMPDENQMEEVLVDAHDRVRVMTLNRPQVLNCLNLSVVSRLAELFEQWERDESVELIIIKAAGKVFSAGGDLRMFYDHRKDESWKEVVYKKYWLDYHLYSYRKTRVAIWHGLVVGGGAGFTFPSTFRIVTENAAFSTPEVAVGFHTDCSASYFLPRLPGHLGEYLALTGSKLDCADMLACGIATHFVPSKDVPELEKTLLNLQPESSIQEAIQGFAKMPEAEASSVMKRMTWINSCFSKDRVEEIIESLASTNDEWCKETARSLRRLSPIALKQALASIRQGRTQSLKKCLEREQRITLNCLRSLVSDDLYEGIRAVVVDKDRAPKWNPSTLAEVTDDMVEMILNTYTAREQIQLPLEGEERWSGKYLA</sequence>
<comment type="pathway">
    <text evidence="2">Amino-acid degradation; L-valine degradation.</text>
</comment>
<dbReference type="SUPFAM" id="SSF52096">
    <property type="entry name" value="ClpP/crotonase"/>
    <property type="match status" value="1"/>
</dbReference>
<dbReference type="KEGG" id="smo:SELMODRAFT_148584"/>
<dbReference type="eggNOG" id="ENOG502QTE8">
    <property type="taxonomic scope" value="Eukaryota"/>
</dbReference>
<accession>D8RN96</accession>
<dbReference type="STRING" id="88036.D8RN96"/>
<dbReference type="PANTHER" id="PTHR43176:SF2">
    <property type="entry name" value="3-HYDROXYISOBUTYRYL-COA HYDROLASE-LIKE PROTEIN 5"/>
    <property type="match status" value="1"/>
</dbReference>
<name>D8RN96_SELML</name>
<proteinExistence type="inferred from homology"/>
<dbReference type="GO" id="GO:0003860">
    <property type="term" value="F:3-hydroxyisobutyryl-CoA hydrolase activity"/>
    <property type="evidence" value="ECO:0000318"/>
    <property type="project" value="GO_Central"/>
</dbReference>
<evidence type="ECO:0000313" key="4">
    <source>
        <dbReference type="EMBL" id="EFJ26684.1"/>
    </source>
</evidence>
<dbReference type="InterPro" id="IPR029045">
    <property type="entry name" value="ClpP/crotonase-like_dom_sf"/>
</dbReference>
<dbReference type="Pfam" id="PF16113">
    <property type="entry name" value="ECH_2"/>
    <property type="match status" value="1"/>
</dbReference>
<protein>
    <recommendedName>
        <fullName evidence="2">3-hydroxyisobutyryl-CoA hydrolase</fullName>
        <shortName evidence="2">HIB-CoA hydrolase</shortName>
        <shortName evidence="2">HIBYL-CoA-H</shortName>
        <ecNumber evidence="2">3.1.2.4</ecNumber>
    </recommendedName>
    <alternativeName>
        <fullName evidence="2">3-hydroxyisobutyryl-coenzyme A hydrolase</fullName>
    </alternativeName>
</protein>
<dbReference type="NCBIfam" id="NF004127">
    <property type="entry name" value="PRK05617.1"/>
    <property type="match status" value="1"/>
</dbReference>
<comment type="catalytic activity">
    <reaction evidence="2">
        <text>3-hydroxy-2-methylpropanoyl-CoA + H2O = 3-hydroxy-2-methylpropanoate + CoA + H(+)</text>
        <dbReference type="Rhea" id="RHEA:20888"/>
        <dbReference type="ChEBI" id="CHEBI:11805"/>
        <dbReference type="ChEBI" id="CHEBI:15377"/>
        <dbReference type="ChEBI" id="CHEBI:15378"/>
        <dbReference type="ChEBI" id="CHEBI:57287"/>
        <dbReference type="ChEBI" id="CHEBI:57340"/>
        <dbReference type="EC" id="3.1.2.4"/>
    </reaction>
</comment>
<feature type="domain" description="Enoyl-CoA hydratase/isomerase" evidence="3">
    <location>
        <begin position="20"/>
        <end position="344"/>
    </location>
</feature>
<dbReference type="CDD" id="cd06558">
    <property type="entry name" value="crotonase-like"/>
    <property type="match status" value="1"/>
</dbReference>
<dbReference type="OMA" id="LVWEQIR"/>
<dbReference type="Gene3D" id="3.90.226.10">
    <property type="entry name" value="2-enoyl-CoA Hydratase, Chain A, domain 1"/>
    <property type="match status" value="1"/>
</dbReference>
<comment type="function">
    <text evidence="2">Hydrolyzes 3-hydroxyisobutyryl-CoA (HIBYL-CoA), a saline catabolite. Has high activity toward isobutyryl-CoA. Could be an isobutyryl-CoA dehydrogenase that functions in valine catabolism.</text>
</comment>
<dbReference type="EC" id="3.1.2.4" evidence="2"/>
<evidence type="ECO:0000256" key="2">
    <source>
        <dbReference type="RuleBase" id="RU369070"/>
    </source>
</evidence>
<dbReference type="Proteomes" id="UP000001514">
    <property type="component" value="Unassembled WGS sequence"/>
</dbReference>
<dbReference type="AlphaFoldDB" id="D8RN96"/>
<dbReference type="InterPro" id="IPR045004">
    <property type="entry name" value="ECH_dom"/>
</dbReference>
<keyword evidence="5" id="KW-1185">Reference proteome</keyword>
<evidence type="ECO:0000313" key="5">
    <source>
        <dbReference type="Proteomes" id="UP000001514"/>
    </source>
</evidence>
<evidence type="ECO:0000259" key="3">
    <source>
        <dbReference type="Pfam" id="PF16113"/>
    </source>
</evidence>
<gene>
    <name evidence="4" type="ORF">SELMODRAFT_148584</name>
</gene>
<dbReference type="EMBL" id="GL377584">
    <property type="protein sequence ID" value="EFJ26684.1"/>
    <property type="molecule type" value="Genomic_DNA"/>
</dbReference>
<dbReference type="OrthoDB" id="16820at2759"/>
<organism evidence="5">
    <name type="scientific">Selaginella moellendorffii</name>
    <name type="common">Spikemoss</name>
    <dbReference type="NCBI Taxonomy" id="88036"/>
    <lineage>
        <taxon>Eukaryota</taxon>
        <taxon>Viridiplantae</taxon>
        <taxon>Streptophyta</taxon>
        <taxon>Embryophyta</taxon>
        <taxon>Tracheophyta</taxon>
        <taxon>Lycopodiopsida</taxon>
        <taxon>Selaginellales</taxon>
        <taxon>Selaginellaceae</taxon>
        <taxon>Selaginella</taxon>
    </lineage>
</organism>
<evidence type="ECO:0000256" key="1">
    <source>
        <dbReference type="ARBA" id="ARBA00022801"/>
    </source>
</evidence>
<dbReference type="InterPro" id="IPR032259">
    <property type="entry name" value="HIBYL-CoA-H"/>
</dbReference>
<dbReference type="FunCoup" id="D8RN96">
    <property type="interactions" value="2218"/>
</dbReference>
<dbReference type="HOGENOM" id="CLU_009834_22_1_1"/>
<dbReference type="Gramene" id="EFJ26684">
    <property type="protein sequence ID" value="EFJ26684"/>
    <property type="gene ID" value="SELMODRAFT_148584"/>
</dbReference>
<dbReference type="GO" id="GO:0006574">
    <property type="term" value="P:L-valine catabolic process"/>
    <property type="evidence" value="ECO:0000318"/>
    <property type="project" value="GO_Central"/>
</dbReference>